<dbReference type="Proteomes" id="UP001055439">
    <property type="component" value="Chromosome 8"/>
</dbReference>
<dbReference type="OrthoDB" id="10585701at2759"/>
<protein>
    <submittedName>
        <fullName evidence="1">Uncharacterized protein</fullName>
    </submittedName>
</protein>
<keyword evidence="2" id="KW-1185">Reference proteome</keyword>
<evidence type="ECO:0000313" key="1">
    <source>
        <dbReference type="EMBL" id="URE41238.1"/>
    </source>
</evidence>
<name>A0A9E7I570_9LILI</name>
<evidence type="ECO:0000313" key="2">
    <source>
        <dbReference type="Proteomes" id="UP001055439"/>
    </source>
</evidence>
<dbReference type="EMBL" id="CP097510">
    <property type="protein sequence ID" value="URE41238.1"/>
    <property type="molecule type" value="Genomic_DNA"/>
</dbReference>
<accession>A0A9E7I570</accession>
<gene>
    <name evidence="1" type="ORF">MUK42_17257</name>
</gene>
<sequence length="140" mass="15659">MDETGGVVYKGFKSSFSEKWPQLSLPFPYPIVTQESEGDNWHISTVSDPFVAHGWRAFTSGRISRIIQLYVADQWSDSTRQQRAWWCKRNRLALLWAISSHKKKGQEKSTSLLISLLPDANQGSAGFCGVKAMASGRGHA</sequence>
<organism evidence="1 2">
    <name type="scientific">Musa troglodytarum</name>
    <name type="common">fe'i banana</name>
    <dbReference type="NCBI Taxonomy" id="320322"/>
    <lineage>
        <taxon>Eukaryota</taxon>
        <taxon>Viridiplantae</taxon>
        <taxon>Streptophyta</taxon>
        <taxon>Embryophyta</taxon>
        <taxon>Tracheophyta</taxon>
        <taxon>Spermatophyta</taxon>
        <taxon>Magnoliopsida</taxon>
        <taxon>Liliopsida</taxon>
        <taxon>Zingiberales</taxon>
        <taxon>Musaceae</taxon>
        <taxon>Musa</taxon>
    </lineage>
</organism>
<proteinExistence type="predicted"/>
<reference evidence="1" key="1">
    <citation type="submission" date="2022-05" db="EMBL/GenBank/DDBJ databases">
        <title>The Musa troglodytarum L. genome provides insights into the mechanism of non-climacteric behaviour and enrichment of carotenoids.</title>
        <authorList>
            <person name="Wang J."/>
        </authorList>
    </citation>
    <scope>NUCLEOTIDE SEQUENCE</scope>
    <source>
        <tissue evidence="1">Leaf</tissue>
    </source>
</reference>
<dbReference type="AlphaFoldDB" id="A0A9E7I570"/>